<name>A0A150XHF1_9BACT</name>
<evidence type="ECO:0000256" key="2">
    <source>
        <dbReference type="ARBA" id="ARBA00022729"/>
    </source>
</evidence>
<dbReference type="STRING" id="333140.AWW68_05115"/>
<dbReference type="InterPro" id="IPR005632">
    <property type="entry name" value="Chaperone_Skp"/>
</dbReference>
<dbReference type="RefSeq" id="WP_068217310.1">
    <property type="nucleotide sequence ID" value="NZ_CP139724.1"/>
</dbReference>
<sequence>MYKLLTTVALLVIISNFALAQGNGYGQKIGHFDSEYVLNQLPEYAEKTKELEALAKTYDKEVRSLYDELEKMRAELRANEVLLTPAMIEERKEAIEAKNQEALNKNTELFGFDGLYYKKVEELLTPLRTKVNLAVEVIAKKHGLDYIFDKAESIGMIFSNPVHDYTEFILEEMKAQQKGN</sequence>
<dbReference type="Proteomes" id="UP000075606">
    <property type="component" value="Unassembled WGS sequence"/>
</dbReference>
<feature type="chain" id="PRO_5007574716" description="Outer membrane chaperone Skp" evidence="3">
    <location>
        <begin position="21"/>
        <end position="180"/>
    </location>
</feature>
<keyword evidence="2 3" id="KW-0732">Signal</keyword>
<evidence type="ECO:0000256" key="3">
    <source>
        <dbReference type="SAM" id="SignalP"/>
    </source>
</evidence>
<organism evidence="4 5">
    <name type="scientific">Roseivirga spongicola</name>
    <dbReference type="NCBI Taxonomy" id="333140"/>
    <lineage>
        <taxon>Bacteria</taxon>
        <taxon>Pseudomonadati</taxon>
        <taxon>Bacteroidota</taxon>
        <taxon>Cytophagia</taxon>
        <taxon>Cytophagales</taxon>
        <taxon>Roseivirgaceae</taxon>
        <taxon>Roseivirga</taxon>
    </lineage>
</organism>
<protein>
    <recommendedName>
        <fullName evidence="6">Outer membrane chaperone Skp</fullName>
    </recommendedName>
</protein>
<dbReference type="SMART" id="SM00935">
    <property type="entry name" value="OmpH"/>
    <property type="match status" value="1"/>
</dbReference>
<dbReference type="GO" id="GO:0005829">
    <property type="term" value="C:cytosol"/>
    <property type="evidence" value="ECO:0007669"/>
    <property type="project" value="TreeGrafter"/>
</dbReference>
<gene>
    <name evidence="4" type="ORF">AWW68_05115</name>
</gene>
<proteinExistence type="inferred from homology"/>
<feature type="signal peptide" evidence="3">
    <location>
        <begin position="1"/>
        <end position="20"/>
    </location>
</feature>
<dbReference type="EMBL" id="LRPC01000001">
    <property type="protein sequence ID" value="KYG78150.1"/>
    <property type="molecule type" value="Genomic_DNA"/>
</dbReference>
<dbReference type="PANTHER" id="PTHR35089:SF1">
    <property type="entry name" value="CHAPERONE PROTEIN SKP"/>
    <property type="match status" value="1"/>
</dbReference>
<accession>A0A150XHF1</accession>
<dbReference type="GO" id="GO:0051082">
    <property type="term" value="F:unfolded protein binding"/>
    <property type="evidence" value="ECO:0007669"/>
    <property type="project" value="InterPro"/>
</dbReference>
<dbReference type="SUPFAM" id="SSF111384">
    <property type="entry name" value="OmpH-like"/>
    <property type="match status" value="1"/>
</dbReference>
<dbReference type="Pfam" id="PF03938">
    <property type="entry name" value="OmpH"/>
    <property type="match status" value="1"/>
</dbReference>
<comment type="caution">
    <text evidence="4">The sequence shown here is derived from an EMBL/GenBank/DDBJ whole genome shotgun (WGS) entry which is preliminary data.</text>
</comment>
<dbReference type="OrthoDB" id="9788552at2"/>
<keyword evidence="5" id="KW-1185">Reference proteome</keyword>
<evidence type="ECO:0000256" key="1">
    <source>
        <dbReference type="ARBA" id="ARBA00009091"/>
    </source>
</evidence>
<dbReference type="PANTHER" id="PTHR35089">
    <property type="entry name" value="CHAPERONE PROTEIN SKP"/>
    <property type="match status" value="1"/>
</dbReference>
<evidence type="ECO:0008006" key="6">
    <source>
        <dbReference type="Google" id="ProtNLM"/>
    </source>
</evidence>
<reference evidence="4 5" key="1">
    <citation type="submission" date="2016-01" db="EMBL/GenBank/DDBJ databases">
        <title>Genome sequencing of Roseivirga spongicola UST030701-084.</title>
        <authorList>
            <person name="Selvaratnam C."/>
            <person name="Thevarajoo S."/>
            <person name="Goh K.M."/>
            <person name="Ee R."/>
            <person name="Chan K.-G."/>
            <person name="Chong C.S."/>
        </authorList>
    </citation>
    <scope>NUCLEOTIDE SEQUENCE [LARGE SCALE GENOMIC DNA]</scope>
    <source>
        <strain evidence="4 5">UST030701-084</strain>
    </source>
</reference>
<dbReference type="GO" id="GO:0050821">
    <property type="term" value="P:protein stabilization"/>
    <property type="evidence" value="ECO:0007669"/>
    <property type="project" value="TreeGrafter"/>
</dbReference>
<dbReference type="Gene3D" id="3.30.910.20">
    <property type="entry name" value="Skp domain"/>
    <property type="match status" value="1"/>
</dbReference>
<dbReference type="AlphaFoldDB" id="A0A150XHF1"/>
<dbReference type="InterPro" id="IPR024930">
    <property type="entry name" value="Skp_dom_sf"/>
</dbReference>
<comment type="similarity">
    <text evidence="1">Belongs to the Skp family.</text>
</comment>
<evidence type="ECO:0000313" key="5">
    <source>
        <dbReference type="Proteomes" id="UP000075606"/>
    </source>
</evidence>
<evidence type="ECO:0000313" key="4">
    <source>
        <dbReference type="EMBL" id="KYG78150.1"/>
    </source>
</evidence>